<evidence type="ECO:0000313" key="3">
    <source>
        <dbReference type="Proteomes" id="UP001301152"/>
    </source>
</evidence>
<evidence type="ECO:0000259" key="1">
    <source>
        <dbReference type="Pfam" id="PF04577"/>
    </source>
</evidence>
<reference evidence="2 3" key="1">
    <citation type="submission" date="2022-11" db="EMBL/GenBank/DDBJ databases">
        <title>Genome sequencing of Acetobacter type strain.</title>
        <authorList>
            <person name="Heo J."/>
            <person name="Lee D."/>
            <person name="Han B.-H."/>
            <person name="Hong S.-B."/>
            <person name="Kwon S.-W."/>
        </authorList>
    </citation>
    <scope>NUCLEOTIDE SEQUENCE [LARGE SCALE GENOMIC DNA]</scope>
    <source>
        <strain evidence="2 3">KACC 21253</strain>
    </source>
</reference>
<sequence length="369" mass="42413">MNEKEAILNKPFVDLSDAGLPFRMLSDESRSLHTVFDLMQGSPDEQLLDMIQTQMHYRSVGYYIASNYMVTYDGNIFCDKHILSSYTLNVSEFNKSIINHFLSDDALCEIYIEDEAVILCGFGWNQYGHWLIEILTKIFVIEAFLINLNSIKWILPNNTPQFAIDIIKLIGINESNIIKYDHENEIIKVKRLIIPTNLCRATYAAHPIFKQYAKWLRAKLTSNKFYPEIDGRIFLKREKVLNNRIITNENNVLKTVEDYGYRIISPENLSLDGQIKLFSHAISLCGAYGSALHNSLFSPDGIVVTAIRHKTSDVGLSQSSICAAHSQKMSYLFCNRENEGIYVNLDRLKVALDYAEYEIEKFRRGISFN</sequence>
<comment type="caution">
    <text evidence="2">The sequence shown here is derived from an EMBL/GenBank/DDBJ whole genome shotgun (WGS) entry which is preliminary data.</text>
</comment>
<dbReference type="Pfam" id="PF04577">
    <property type="entry name" value="Glyco_transf_61"/>
    <property type="match status" value="1"/>
</dbReference>
<dbReference type="RefSeq" id="WP_265793369.1">
    <property type="nucleotide sequence ID" value="NZ_JAPIUZ010000012.1"/>
</dbReference>
<evidence type="ECO:0000313" key="2">
    <source>
        <dbReference type="EMBL" id="MCX2564761.1"/>
    </source>
</evidence>
<name>A0ABT3QHK8_9PROT</name>
<organism evidence="2 3">
    <name type="scientific">Acetobacter thailandicus</name>
    <dbReference type="NCBI Taxonomy" id="1502842"/>
    <lineage>
        <taxon>Bacteria</taxon>
        <taxon>Pseudomonadati</taxon>
        <taxon>Pseudomonadota</taxon>
        <taxon>Alphaproteobacteria</taxon>
        <taxon>Acetobacterales</taxon>
        <taxon>Acetobacteraceae</taxon>
        <taxon>Acetobacter</taxon>
    </lineage>
</organism>
<proteinExistence type="predicted"/>
<protein>
    <submittedName>
        <fullName evidence="2">Glycosyltransferase 61 family protein</fullName>
    </submittedName>
</protein>
<accession>A0ABT3QHK8</accession>
<dbReference type="InterPro" id="IPR049625">
    <property type="entry name" value="Glyco_transf_61_cat"/>
</dbReference>
<dbReference type="Proteomes" id="UP001301152">
    <property type="component" value="Unassembled WGS sequence"/>
</dbReference>
<feature type="domain" description="Glycosyltransferase 61 catalytic" evidence="1">
    <location>
        <begin position="127"/>
        <end position="304"/>
    </location>
</feature>
<gene>
    <name evidence="2" type="ORF">OQ497_12545</name>
</gene>
<keyword evidence="3" id="KW-1185">Reference proteome</keyword>
<dbReference type="EMBL" id="JAPIUZ010000012">
    <property type="protein sequence ID" value="MCX2564761.1"/>
    <property type="molecule type" value="Genomic_DNA"/>
</dbReference>